<evidence type="ECO:0000256" key="9">
    <source>
        <dbReference type="ARBA" id="ARBA00023239"/>
    </source>
</evidence>
<accession>A0A6S6U8C7</accession>
<evidence type="ECO:0000256" key="2">
    <source>
        <dbReference type="ARBA" id="ARBA00022475"/>
    </source>
</evidence>
<dbReference type="Pfam" id="PF02666">
    <property type="entry name" value="PS_Dcarbxylase"/>
    <property type="match status" value="1"/>
</dbReference>
<comment type="subunit">
    <text evidence="12">Heterodimer of a large membrane-associated beta subunit and a small pyruvoyl-containing alpha subunit.</text>
</comment>
<feature type="active site" description="Schiff-base intermediate with substrate; via pyruvic acid; for decarboxylase activity" evidence="12">
    <location>
        <position position="249"/>
    </location>
</feature>
<dbReference type="InterPro" id="IPR003817">
    <property type="entry name" value="PS_Dcarbxylase"/>
</dbReference>
<feature type="modified residue" description="Pyruvic acid (Ser); by autocatalysis" evidence="12">
    <location>
        <position position="249"/>
    </location>
</feature>
<protein>
    <recommendedName>
        <fullName evidence="12">Phosphatidylserine decarboxylase proenzyme</fullName>
        <ecNumber evidence="12">4.1.1.65</ecNumber>
    </recommendedName>
    <component>
        <recommendedName>
            <fullName evidence="12">Phosphatidylserine decarboxylase alpha chain</fullName>
        </recommendedName>
    </component>
    <component>
        <recommendedName>
            <fullName evidence="12">Phosphatidylserine decarboxylase beta chain</fullName>
        </recommendedName>
    </component>
</protein>
<gene>
    <name evidence="12" type="primary">psd</name>
    <name evidence="13" type="ORF">HELGO_WM23573</name>
</gene>
<evidence type="ECO:0000256" key="11">
    <source>
        <dbReference type="ARBA" id="ARBA00023317"/>
    </source>
</evidence>
<keyword evidence="5 12" id="KW-0443">Lipid metabolism</keyword>
<organism evidence="13">
    <name type="scientific">uncultured Thiotrichaceae bacterium</name>
    <dbReference type="NCBI Taxonomy" id="298394"/>
    <lineage>
        <taxon>Bacteria</taxon>
        <taxon>Pseudomonadati</taxon>
        <taxon>Pseudomonadota</taxon>
        <taxon>Gammaproteobacteria</taxon>
        <taxon>Thiotrichales</taxon>
        <taxon>Thiotrichaceae</taxon>
        <taxon>environmental samples</taxon>
    </lineage>
</organism>
<keyword evidence="7 12" id="KW-0865">Zymogen</keyword>
<evidence type="ECO:0000256" key="12">
    <source>
        <dbReference type="HAMAP-Rule" id="MF_00662"/>
    </source>
</evidence>
<keyword evidence="8 12" id="KW-0594">Phospholipid biosynthesis</keyword>
<proteinExistence type="inferred from homology"/>
<feature type="active site" description="Charge relay system; for autoendoproteolytic cleavage activity" evidence="12">
    <location>
        <position position="89"/>
    </location>
</feature>
<evidence type="ECO:0000256" key="3">
    <source>
        <dbReference type="ARBA" id="ARBA00022516"/>
    </source>
</evidence>
<dbReference type="EC" id="4.1.1.65" evidence="12"/>
<keyword evidence="11 12" id="KW-0670">Pyruvate</keyword>
<evidence type="ECO:0000256" key="4">
    <source>
        <dbReference type="ARBA" id="ARBA00022793"/>
    </source>
</evidence>
<comment type="cofactor">
    <cofactor evidence="12">
        <name>pyruvate</name>
        <dbReference type="ChEBI" id="CHEBI:15361"/>
    </cofactor>
    <text evidence="12">Binds 1 pyruvoyl group covalently per subunit.</text>
</comment>
<name>A0A6S6U8C7_9GAMM</name>
<dbReference type="PANTHER" id="PTHR10067:SF6">
    <property type="entry name" value="PHOSPHATIDYLSERINE DECARBOXYLASE PROENZYME, MITOCHONDRIAL"/>
    <property type="match status" value="1"/>
</dbReference>
<dbReference type="NCBIfam" id="TIGR00163">
    <property type="entry name" value="PS_decarb"/>
    <property type="match status" value="1"/>
</dbReference>
<keyword evidence="4 12" id="KW-0210">Decarboxylase</keyword>
<comment type="pathway">
    <text evidence="1">Lipid metabolism.</text>
</comment>
<evidence type="ECO:0000256" key="5">
    <source>
        <dbReference type="ARBA" id="ARBA00023098"/>
    </source>
</evidence>
<comment type="similarity">
    <text evidence="12">Belongs to the phosphatidylserine decarboxylase family. PSD-B subfamily. Prokaryotic type I sub-subfamily.</text>
</comment>
<dbReference type="UniPathway" id="UPA00558">
    <property type="reaction ID" value="UER00616"/>
</dbReference>
<dbReference type="PANTHER" id="PTHR10067">
    <property type="entry name" value="PHOSPHATIDYLSERINE DECARBOXYLASE"/>
    <property type="match status" value="1"/>
</dbReference>
<keyword evidence="10 12" id="KW-1208">Phospholipid metabolism</keyword>
<evidence type="ECO:0000313" key="13">
    <source>
        <dbReference type="EMBL" id="CAA6825033.1"/>
    </source>
</evidence>
<feature type="chain" id="PRO_5028540978" description="Phosphatidylserine decarboxylase beta chain" evidence="12">
    <location>
        <begin position="1"/>
        <end position="248"/>
    </location>
</feature>
<feature type="chain" id="PRO_5028540977" description="Phosphatidylserine decarboxylase alpha chain" evidence="12">
    <location>
        <begin position="249"/>
        <end position="293"/>
    </location>
</feature>
<evidence type="ECO:0000256" key="7">
    <source>
        <dbReference type="ARBA" id="ARBA00023145"/>
    </source>
</evidence>
<dbReference type="EMBL" id="CACVAY010000124">
    <property type="protein sequence ID" value="CAA6825033.1"/>
    <property type="molecule type" value="Genomic_DNA"/>
</dbReference>
<dbReference type="GO" id="GO:0006646">
    <property type="term" value="P:phosphatidylethanolamine biosynthetic process"/>
    <property type="evidence" value="ECO:0007669"/>
    <property type="project" value="UniProtKB-UniRule"/>
</dbReference>
<evidence type="ECO:0000256" key="10">
    <source>
        <dbReference type="ARBA" id="ARBA00023264"/>
    </source>
</evidence>
<reference evidence="13" key="1">
    <citation type="submission" date="2020-01" db="EMBL/GenBank/DDBJ databases">
        <authorList>
            <person name="Meier V. D."/>
            <person name="Meier V D."/>
        </authorList>
    </citation>
    <scope>NUCLEOTIDE SEQUENCE</scope>
    <source>
        <strain evidence="13">HLG_WM_MAG_07</strain>
    </source>
</reference>
<comment type="function">
    <text evidence="12">Catalyzes the formation of phosphatidylethanolamine (PtdEtn) from phosphatidylserine (PtdSer).</text>
</comment>
<keyword evidence="3 12" id="KW-0444">Lipid biosynthesis</keyword>
<comment type="pathway">
    <text evidence="12">Phospholipid metabolism; phosphatidylethanolamine biosynthesis; phosphatidylethanolamine from CDP-diacylglycerol: step 2/2.</text>
</comment>
<dbReference type="AlphaFoldDB" id="A0A6S6U8C7"/>
<dbReference type="HAMAP" id="MF_00662">
    <property type="entry name" value="PS_decarb_PSD_B_type1"/>
    <property type="match status" value="1"/>
</dbReference>
<dbReference type="InterPro" id="IPR033178">
    <property type="entry name" value="PSD_type1_pro"/>
</dbReference>
<evidence type="ECO:0000256" key="1">
    <source>
        <dbReference type="ARBA" id="ARBA00005189"/>
    </source>
</evidence>
<sequence length="293" mass="32950">MKDLVKAYPFYVLPHHFLSRIVYFLTRRQSRWVVPFIQFFSKKFKVNLAEAAEQDLSHFKTFNAFFTRELKASARPIDDTKDVLVSPVDGTVSECGAINNGSIFQAKGHEYSLLTLLGNDEALADLFQNGQFSTIYLSPRDYHRIHMPCRGTLTHQIHVPGRLFSVAPFTVNTIPNVFARNERVVTIYKTEFGPMAMILVGAMNVAAIETVWDGLITPPKGKKVSTKRFEEHPVTLKKGEEMGRFNMGSTVVWLMSNSALKWVNDPKNGDAVQLGESFMALQQQSVADSDSAP</sequence>
<comment type="PTM">
    <text evidence="12">Is synthesized initially as an inactive proenzyme. Formation of the active enzyme involves a self-maturation process in which the active site pyruvoyl group is generated from an internal serine residue via an autocatalytic post-translational modification. Two non-identical subunits are generated from the proenzyme in this reaction, and the pyruvate is formed at the N-terminus of the alpha chain, which is derived from the carboxyl end of the proenzyme. The autoendoproteolytic cleavage occurs by a canonical serine protease mechanism, in which the side chain hydroxyl group of the serine supplies its oxygen atom to form the C-terminus of the beta chain, while the remainder of the serine residue undergoes an oxidative deamination to produce ammonia and the pyruvoyl prosthetic group on the alpha chain. During this reaction, the Ser that is part of the protease active site of the proenzyme becomes the pyruvoyl prosthetic group, which constitutes an essential element of the active site of the mature decarboxylase.</text>
</comment>
<comment type="subcellular location">
    <subcellularLocation>
        <location evidence="12">Cell membrane</location>
        <topology evidence="12">Peripheral membrane protein</topology>
    </subcellularLocation>
</comment>
<dbReference type="GO" id="GO:0004609">
    <property type="term" value="F:phosphatidylserine decarboxylase activity"/>
    <property type="evidence" value="ECO:0007669"/>
    <property type="project" value="UniProtKB-UniRule"/>
</dbReference>
<feature type="active site" description="Charge relay system; for autoendoproteolytic cleavage activity" evidence="12">
    <location>
        <position position="249"/>
    </location>
</feature>
<feature type="active site" description="Charge relay system; for autoendoproteolytic cleavage activity" evidence="12">
    <location>
        <position position="146"/>
    </location>
</feature>
<evidence type="ECO:0000256" key="6">
    <source>
        <dbReference type="ARBA" id="ARBA00023136"/>
    </source>
</evidence>
<keyword evidence="2 12" id="KW-1003">Cell membrane</keyword>
<evidence type="ECO:0000256" key="8">
    <source>
        <dbReference type="ARBA" id="ARBA00023209"/>
    </source>
</evidence>
<dbReference type="InterPro" id="IPR033177">
    <property type="entry name" value="PSD-B"/>
</dbReference>
<dbReference type="GO" id="GO:0005886">
    <property type="term" value="C:plasma membrane"/>
    <property type="evidence" value="ECO:0007669"/>
    <property type="project" value="UniProtKB-SubCell"/>
</dbReference>
<keyword evidence="9 12" id="KW-0456">Lyase</keyword>
<feature type="site" description="Cleavage (non-hydrolytic); by autocatalysis" evidence="12">
    <location>
        <begin position="248"/>
        <end position="249"/>
    </location>
</feature>
<keyword evidence="6 12" id="KW-0472">Membrane</keyword>
<comment type="catalytic activity">
    <reaction evidence="12">
        <text>a 1,2-diacyl-sn-glycero-3-phospho-L-serine + H(+) = a 1,2-diacyl-sn-glycero-3-phosphoethanolamine + CO2</text>
        <dbReference type="Rhea" id="RHEA:20828"/>
        <dbReference type="ChEBI" id="CHEBI:15378"/>
        <dbReference type="ChEBI" id="CHEBI:16526"/>
        <dbReference type="ChEBI" id="CHEBI:57262"/>
        <dbReference type="ChEBI" id="CHEBI:64612"/>
        <dbReference type="EC" id="4.1.1.65"/>
    </reaction>
</comment>